<dbReference type="PANTHER" id="PTHR43767:SF1">
    <property type="entry name" value="NONRIBOSOMAL PEPTIDE SYNTHASE PES1 (EUROFUNG)-RELATED"/>
    <property type="match status" value="1"/>
</dbReference>
<organism evidence="4 5">
    <name type="scientific">Anaerobacterium chartisolvens</name>
    <dbReference type="NCBI Taxonomy" id="1297424"/>
    <lineage>
        <taxon>Bacteria</taxon>
        <taxon>Bacillati</taxon>
        <taxon>Bacillota</taxon>
        <taxon>Clostridia</taxon>
        <taxon>Eubacteriales</taxon>
        <taxon>Oscillospiraceae</taxon>
        <taxon>Anaerobacterium</taxon>
    </lineage>
</organism>
<dbReference type="GO" id="GO:0016878">
    <property type="term" value="F:acid-thiol ligase activity"/>
    <property type="evidence" value="ECO:0007669"/>
    <property type="project" value="UniProtKB-ARBA"/>
</dbReference>
<feature type="domain" description="AMP-binding enzyme C-terminal" evidence="3">
    <location>
        <begin position="448"/>
        <end position="522"/>
    </location>
</feature>
<protein>
    <submittedName>
        <fullName evidence="4">Fatty-acyl-CoA synthase</fullName>
    </submittedName>
</protein>
<feature type="domain" description="AMP-dependent synthetase/ligase" evidence="2">
    <location>
        <begin position="17"/>
        <end position="396"/>
    </location>
</feature>
<comment type="caution">
    <text evidence="4">The sequence shown here is derived from an EMBL/GenBank/DDBJ whole genome shotgun (WGS) entry which is preliminary data.</text>
</comment>
<dbReference type="EMBL" id="QPJT01000011">
    <property type="protein sequence ID" value="RCX16307.1"/>
    <property type="molecule type" value="Genomic_DNA"/>
</dbReference>
<accession>A0A369B6Z9</accession>
<evidence type="ECO:0000313" key="5">
    <source>
        <dbReference type="Proteomes" id="UP000253034"/>
    </source>
</evidence>
<keyword evidence="1" id="KW-1133">Transmembrane helix</keyword>
<evidence type="ECO:0000313" key="4">
    <source>
        <dbReference type="EMBL" id="RCX16307.1"/>
    </source>
</evidence>
<keyword evidence="1" id="KW-0472">Membrane</keyword>
<dbReference type="RefSeq" id="WP_114297861.1">
    <property type="nucleotide sequence ID" value="NZ_QPJT01000011.1"/>
</dbReference>
<evidence type="ECO:0000259" key="3">
    <source>
        <dbReference type="Pfam" id="PF13193"/>
    </source>
</evidence>
<dbReference type="OrthoDB" id="9803968at2"/>
<dbReference type="Pfam" id="PF00501">
    <property type="entry name" value="AMP-binding"/>
    <property type="match status" value="1"/>
</dbReference>
<dbReference type="PANTHER" id="PTHR43767">
    <property type="entry name" value="LONG-CHAIN-FATTY-ACID--COA LIGASE"/>
    <property type="match status" value="1"/>
</dbReference>
<keyword evidence="1" id="KW-0812">Transmembrane</keyword>
<dbReference type="InterPro" id="IPR020845">
    <property type="entry name" value="AMP-binding_CS"/>
</dbReference>
<dbReference type="Gene3D" id="3.40.50.12780">
    <property type="entry name" value="N-terminal domain of ligase-like"/>
    <property type="match status" value="1"/>
</dbReference>
<dbReference type="SUPFAM" id="SSF56801">
    <property type="entry name" value="Acetyl-CoA synthetase-like"/>
    <property type="match status" value="1"/>
</dbReference>
<dbReference type="InterPro" id="IPR042099">
    <property type="entry name" value="ANL_N_sf"/>
</dbReference>
<dbReference type="AlphaFoldDB" id="A0A369B6Z9"/>
<evidence type="ECO:0000259" key="2">
    <source>
        <dbReference type="Pfam" id="PF00501"/>
    </source>
</evidence>
<keyword evidence="5" id="KW-1185">Reference proteome</keyword>
<dbReference type="PROSITE" id="PS00455">
    <property type="entry name" value="AMP_BINDING"/>
    <property type="match status" value="1"/>
</dbReference>
<dbReference type="InterPro" id="IPR045851">
    <property type="entry name" value="AMP-bd_C_sf"/>
</dbReference>
<proteinExistence type="predicted"/>
<dbReference type="InterPro" id="IPR025110">
    <property type="entry name" value="AMP-bd_C"/>
</dbReference>
<gene>
    <name evidence="4" type="ORF">DFR58_11151</name>
</gene>
<evidence type="ECO:0000256" key="1">
    <source>
        <dbReference type="SAM" id="Phobius"/>
    </source>
</evidence>
<dbReference type="InterPro" id="IPR000873">
    <property type="entry name" value="AMP-dep_synth/lig_dom"/>
</dbReference>
<name>A0A369B6Z9_9FIRM</name>
<dbReference type="Pfam" id="PF13193">
    <property type="entry name" value="AMP-binding_C"/>
    <property type="match status" value="1"/>
</dbReference>
<sequence>MFKGRKTIGNVINSYTEKFQDKTVLMFDDSHYSFKDLQKTAIIIAYNLSKLGIKKGDRVAIVMNNRVEYIFCYYALALLGAWVIPVNIRYEAGELKNVLSNAEASTVIYERQIDNFDFYRVIDEIKHELPNLRNLIVCQMEEQVEDKTLFLDVLRLKDDENYHDAFNKVMELEAQVEEDATFLLAYTSGTTGNPKGVMLQHDYFVTICHNLNEIWSGERKKEEGGQSHGITMSVAPLYAAQGFMALFIELLTGETIQMCSSFIPNEIIRYLNNKNVIAFHTQPTFWSLLLTVPYFHHLDLTHLQRCVVSGSLCSPTLAAKIAELTKGIIINAYGLVEATCISTITRLEDLPDITFNTIGKPVDGIEYKIVDSERKEVPKGEVGELALRGFNMKGYYRNPEKTKEVIDDEGWLYTGDLVRMYDEENISIVGRSKDMVVRGAFNVYPSDIEECLYGFDKIHDVAVVGKPNEILGESLVAFVVPKPGAVLKEGDIMRFCRGKISNYKIPDDVVFISQMPILESGKVKKNVLREWALSGTPDNQRLFFNNRARANFGKGE</sequence>
<reference evidence="4 5" key="1">
    <citation type="submission" date="2018-07" db="EMBL/GenBank/DDBJ databases">
        <title>Genomic Encyclopedia of Type Strains, Phase IV (KMG-IV): sequencing the most valuable type-strain genomes for metagenomic binning, comparative biology and taxonomic classification.</title>
        <authorList>
            <person name="Goeker M."/>
        </authorList>
    </citation>
    <scope>NUCLEOTIDE SEQUENCE [LARGE SCALE GENOMIC DNA]</scope>
    <source>
        <strain evidence="4 5">DSM 27016</strain>
    </source>
</reference>
<feature type="transmembrane region" description="Helical" evidence="1">
    <location>
        <begin position="71"/>
        <end position="90"/>
    </location>
</feature>
<dbReference type="Gene3D" id="3.30.300.30">
    <property type="match status" value="1"/>
</dbReference>
<dbReference type="InterPro" id="IPR050237">
    <property type="entry name" value="ATP-dep_AMP-bd_enzyme"/>
</dbReference>
<dbReference type="Proteomes" id="UP000253034">
    <property type="component" value="Unassembled WGS sequence"/>
</dbReference>